<comment type="subunit">
    <text evidence="2">Monomer. Binds 30S ribosomal subunits, but not 50S ribosomal subunits or 70S ribosomes.</text>
</comment>
<accession>A0A5C6XM69</accession>
<protein>
    <recommendedName>
        <fullName evidence="2">Ribosome-binding factor A</fullName>
    </recommendedName>
</protein>
<dbReference type="PANTHER" id="PTHR33515:SF1">
    <property type="entry name" value="RIBOSOME-BINDING FACTOR A, CHLOROPLASTIC-RELATED"/>
    <property type="match status" value="1"/>
</dbReference>
<keyword evidence="1 2" id="KW-0690">Ribosome biogenesis</keyword>
<reference evidence="3 4" key="1">
    <citation type="submission" date="2019-08" db="EMBL/GenBank/DDBJ databases">
        <title>Bradymonadales sp. TMQ4.</title>
        <authorList>
            <person name="Liang Q."/>
        </authorList>
    </citation>
    <scope>NUCLEOTIDE SEQUENCE [LARGE SCALE GENOMIC DNA]</scope>
    <source>
        <strain evidence="3 4">TMQ4</strain>
    </source>
</reference>
<dbReference type="PANTHER" id="PTHR33515">
    <property type="entry name" value="RIBOSOME-BINDING FACTOR A, CHLOROPLASTIC-RELATED"/>
    <property type="match status" value="1"/>
</dbReference>
<dbReference type="Pfam" id="PF02033">
    <property type="entry name" value="RBFA"/>
    <property type="match status" value="1"/>
</dbReference>
<dbReference type="InterPro" id="IPR015946">
    <property type="entry name" value="KH_dom-like_a/b"/>
</dbReference>
<name>A0A5C6XM69_9DELT</name>
<comment type="similarity">
    <text evidence="2">Belongs to the RbfA family.</text>
</comment>
<evidence type="ECO:0000313" key="3">
    <source>
        <dbReference type="EMBL" id="TXD39325.1"/>
    </source>
</evidence>
<dbReference type="HAMAP" id="MF_00003">
    <property type="entry name" value="RbfA"/>
    <property type="match status" value="1"/>
</dbReference>
<dbReference type="OrthoDB" id="307788at2"/>
<comment type="subcellular location">
    <subcellularLocation>
        <location evidence="2">Cytoplasm</location>
    </subcellularLocation>
</comment>
<dbReference type="InterPro" id="IPR023799">
    <property type="entry name" value="RbfA_dom_sf"/>
</dbReference>
<evidence type="ECO:0000256" key="1">
    <source>
        <dbReference type="ARBA" id="ARBA00022517"/>
    </source>
</evidence>
<dbReference type="Proteomes" id="UP000321412">
    <property type="component" value="Unassembled WGS sequence"/>
</dbReference>
<gene>
    <name evidence="2 3" type="primary">rbfA</name>
    <name evidence="3" type="ORF">FRC98_02700</name>
</gene>
<dbReference type="GO" id="GO:0043024">
    <property type="term" value="F:ribosomal small subunit binding"/>
    <property type="evidence" value="ECO:0007669"/>
    <property type="project" value="TreeGrafter"/>
</dbReference>
<comment type="caution">
    <text evidence="3">The sequence shown here is derived from an EMBL/GenBank/DDBJ whole genome shotgun (WGS) entry which is preliminary data.</text>
</comment>
<dbReference type="EMBL" id="VOSM01000001">
    <property type="protein sequence ID" value="TXD39325.1"/>
    <property type="molecule type" value="Genomic_DNA"/>
</dbReference>
<dbReference type="SUPFAM" id="SSF89919">
    <property type="entry name" value="Ribosome-binding factor A, RbfA"/>
    <property type="match status" value="1"/>
</dbReference>
<dbReference type="InterPro" id="IPR000238">
    <property type="entry name" value="RbfA"/>
</dbReference>
<keyword evidence="2" id="KW-0963">Cytoplasm</keyword>
<dbReference type="GO" id="GO:0030490">
    <property type="term" value="P:maturation of SSU-rRNA"/>
    <property type="evidence" value="ECO:0007669"/>
    <property type="project" value="UniProtKB-UniRule"/>
</dbReference>
<organism evidence="3 4">
    <name type="scientific">Lujinxingia vulgaris</name>
    <dbReference type="NCBI Taxonomy" id="2600176"/>
    <lineage>
        <taxon>Bacteria</taxon>
        <taxon>Deltaproteobacteria</taxon>
        <taxon>Bradymonadales</taxon>
        <taxon>Lujinxingiaceae</taxon>
        <taxon>Lujinxingia</taxon>
    </lineage>
</organism>
<sequence length="121" mass="13885">MKQKRSYKRTERVGQQLHEVIAGLLLTDADDPRLQLVQVTAVEMSPDLRYAKVYFIMLDGEEPEDGVEPALERFAGFAQRSIGEQLRLQFVPRLTFKFDEAVMRGRAMDELLSKLPRGTET</sequence>
<dbReference type="AlphaFoldDB" id="A0A5C6XM69"/>
<dbReference type="Gene3D" id="3.30.300.20">
    <property type="match status" value="1"/>
</dbReference>
<dbReference type="GO" id="GO:0005829">
    <property type="term" value="C:cytosol"/>
    <property type="evidence" value="ECO:0007669"/>
    <property type="project" value="TreeGrafter"/>
</dbReference>
<keyword evidence="4" id="KW-1185">Reference proteome</keyword>
<dbReference type="NCBIfam" id="TIGR00082">
    <property type="entry name" value="rbfA"/>
    <property type="match status" value="1"/>
</dbReference>
<dbReference type="RefSeq" id="WP_146979754.1">
    <property type="nucleotide sequence ID" value="NZ_VOSM01000001.1"/>
</dbReference>
<comment type="function">
    <text evidence="2">One of several proteins that assist in the late maturation steps of the functional core of the 30S ribosomal subunit. Associates with free 30S ribosomal subunits (but not with 30S subunits that are part of 70S ribosomes or polysomes). Required for efficient processing of 16S rRNA. May interact with the 5'-terminal helix region of 16S rRNA.</text>
</comment>
<evidence type="ECO:0000313" key="4">
    <source>
        <dbReference type="Proteomes" id="UP000321412"/>
    </source>
</evidence>
<evidence type="ECO:0000256" key="2">
    <source>
        <dbReference type="HAMAP-Rule" id="MF_00003"/>
    </source>
</evidence>
<proteinExistence type="inferred from homology"/>